<dbReference type="Proteomes" id="UP001054945">
    <property type="component" value="Unassembled WGS sequence"/>
</dbReference>
<dbReference type="GO" id="GO:0003677">
    <property type="term" value="F:DNA binding"/>
    <property type="evidence" value="ECO:0007669"/>
    <property type="project" value="InterPro"/>
</dbReference>
<protein>
    <recommendedName>
        <fullName evidence="1">RNA polymerase alpha subunit domain-containing protein</fullName>
    </recommendedName>
</protein>
<dbReference type="Pfam" id="PF00623">
    <property type="entry name" value="RNA_pol_Rpb1_2"/>
    <property type="match status" value="1"/>
</dbReference>
<organism evidence="2 3">
    <name type="scientific">Caerostris extrusa</name>
    <name type="common">Bark spider</name>
    <name type="synonym">Caerostris bankana</name>
    <dbReference type="NCBI Taxonomy" id="172846"/>
    <lineage>
        <taxon>Eukaryota</taxon>
        <taxon>Metazoa</taxon>
        <taxon>Ecdysozoa</taxon>
        <taxon>Arthropoda</taxon>
        <taxon>Chelicerata</taxon>
        <taxon>Arachnida</taxon>
        <taxon>Araneae</taxon>
        <taxon>Araneomorphae</taxon>
        <taxon>Entelegynae</taxon>
        <taxon>Araneoidea</taxon>
        <taxon>Araneidae</taxon>
        <taxon>Caerostris</taxon>
    </lineage>
</organism>
<evidence type="ECO:0000259" key="1">
    <source>
        <dbReference type="Pfam" id="PF00623"/>
    </source>
</evidence>
<feature type="domain" description="RNA polymerase alpha subunit" evidence="1">
    <location>
        <begin position="4"/>
        <end position="66"/>
    </location>
</feature>
<evidence type="ECO:0000313" key="2">
    <source>
        <dbReference type="EMBL" id="GIX69219.1"/>
    </source>
</evidence>
<keyword evidence="3" id="KW-1185">Reference proteome</keyword>
<dbReference type="EMBL" id="BPLR01019557">
    <property type="protein sequence ID" value="GIX69219.1"/>
    <property type="molecule type" value="Genomic_DNA"/>
</dbReference>
<gene>
    <name evidence="2" type="ORF">CEXT_21621</name>
</gene>
<dbReference type="SUPFAM" id="SSF64484">
    <property type="entry name" value="beta and beta-prime subunits of DNA dependent RNA-polymerase"/>
    <property type="match status" value="1"/>
</dbReference>
<proteinExistence type="predicted"/>
<name>A0AAV4MA30_CAEEX</name>
<dbReference type="AlphaFoldDB" id="A0AAV4MA30"/>
<dbReference type="GO" id="GO:0003899">
    <property type="term" value="F:DNA-directed RNA polymerase activity"/>
    <property type="evidence" value="ECO:0007669"/>
    <property type="project" value="InterPro"/>
</dbReference>
<comment type="caution">
    <text evidence="2">The sequence shown here is derived from an EMBL/GenBank/DDBJ whole genome shotgun (WGS) entry which is preliminary data.</text>
</comment>
<dbReference type="Gene3D" id="2.40.40.20">
    <property type="match status" value="1"/>
</dbReference>
<reference evidence="2 3" key="1">
    <citation type="submission" date="2021-06" db="EMBL/GenBank/DDBJ databases">
        <title>Caerostris extrusa draft genome.</title>
        <authorList>
            <person name="Kono N."/>
            <person name="Arakawa K."/>
        </authorList>
    </citation>
    <scope>NUCLEOTIDE SEQUENCE [LARGE SCALE GENOMIC DNA]</scope>
</reference>
<dbReference type="GO" id="GO:0006351">
    <property type="term" value="P:DNA-templated transcription"/>
    <property type="evidence" value="ECO:0007669"/>
    <property type="project" value="InterPro"/>
</dbReference>
<sequence length="70" mass="7919">MVVRMPTLGPANAIALQVLDDPKWTSLFRVSLERTESLNADFDGDEINIYLVMNHQSQAECMSLLMPRPK</sequence>
<evidence type="ECO:0000313" key="3">
    <source>
        <dbReference type="Proteomes" id="UP001054945"/>
    </source>
</evidence>
<accession>A0AAV4MA30</accession>
<dbReference type="InterPro" id="IPR000722">
    <property type="entry name" value="RNA_pol_asu"/>
</dbReference>